<accession>A0A1V3XTL7</accession>
<dbReference type="InterPro" id="IPR038332">
    <property type="entry name" value="PPE_sf"/>
</dbReference>
<dbReference type="AlphaFoldDB" id="A0A1V3XTL7"/>
<evidence type="ECO:0000313" key="2">
    <source>
        <dbReference type="EMBL" id="OOK82432.1"/>
    </source>
</evidence>
<proteinExistence type="predicted"/>
<dbReference type="Pfam" id="PF21526">
    <property type="entry name" value="PGRS"/>
    <property type="match status" value="1"/>
</dbReference>
<comment type="caution">
    <text evidence="2">The sequence shown here is derived from an EMBL/GenBank/DDBJ whole genome shotgun (WGS) entry which is preliminary data.</text>
</comment>
<dbReference type="Gene3D" id="1.10.287.850">
    <property type="entry name" value="HP0062-like domain"/>
    <property type="match status" value="1"/>
</dbReference>
<dbReference type="EMBL" id="MVBM01000001">
    <property type="protein sequence ID" value="OOK82432.1"/>
    <property type="molecule type" value="Genomic_DNA"/>
</dbReference>
<gene>
    <name evidence="2" type="ORF">BZL30_0162</name>
</gene>
<dbReference type="Pfam" id="PF00934">
    <property type="entry name" value="PE"/>
    <property type="match status" value="1"/>
</dbReference>
<organism evidence="2 3">
    <name type="scientific">Mycobacterium kansasii</name>
    <dbReference type="NCBI Taxonomy" id="1768"/>
    <lineage>
        <taxon>Bacteria</taxon>
        <taxon>Bacillati</taxon>
        <taxon>Actinomycetota</taxon>
        <taxon>Actinomycetes</taxon>
        <taxon>Mycobacteriales</taxon>
        <taxon>Mycobacteriaceae</taxon>
        <taxon>Mycobacterium</taxon>
    </lineage>
</organism>
<sequence length="209" mass="19272">MSFVVAAPEWIATTASDLAGIGSALTAANAAAALPTTAIVAAAEDEVSAAIAAVFGSHAQGYQALSAQMSAFHQQFVAGLTAGAGAYAATEAASTSPLGQLLGLINAPTQALLGRPLIGNGTNGADGTGAPGGPGGLLLGNGGNGGSGAPGQVGGAGGAAGLLGNGGIGGKGGDAVAGTAPPVAPVGPADGCWATVAPVGLAERQPLVE</sequence>
<dbReference type="SUPFAM" id="SSF140459">
    <property type="entry name" value="PE/PPE dimer-like"/>
    <property type="match status" value="1"/>
</dbReference>
<evidence type="ECO:0000313" key="3">
    <source>
        <dbReference type="Proteomes" id="UP000189229"/>
    </source>
</evidence>
<feature type="domain" description="PE" evidence="1">
    <location>
        <begin position="4"/>
        <end position="93"/>
    </location>
</feature>
<dbReference type="Proteomes" id="UP000189229">
    <property type="component" value="Unassembled WGS sequence"/>
</dbReference>
<protein>
    <submittedName>
        <fullName evidence="2">PE family protein</fullName>
    </submittedName>
</protein>
<dbReference type="InterPro" id="IPR000084">
    <property type="entry name" value="PE-PGRS_N"/>
</dbReference>
<evidence type="ECO:0000259" key="1">
    <source>
        <dbReference type="Pfam" id="PF00934"/>
    </source>
</evidence>
<dbReference type="InterPro" id="IPR048996">
    <property type="entry name" value="PGRS_rpt"/>
</dbReference>
<reference evidence="2 3" key="1">
    <citation type="submission" date="2017-02" db="EMBL/GenBank/DDBJ databases">
        <title>Complete genome sequences of Mycobacterium kansasii strains isolated from rhesus macaques.</title>
        <authorList>
            <person name="Panda A."/>
            <person name="Nagaraj S."/>
            <person name="Zhao X."/>
            <person name="Tettelin H."/>
            <person name="Detolla L.J."/>
        </authorList>
    </citation>
    <scope>NUCLEOTIDE SEQUENCE [LARGE SCALE GENOMIC DNA]</scope>
    <source>
        <strain evidence="2 3">11-3813</strain>
    </source>
</reference>
<name>A0A1V3XTL7_MYCKA</name>